<dbReference type="Gene3D" id="3.40.50.300">
    <property type="entry name" value="P-loop containing nucleotide triphosphate hydrolases"/>
    <property type="match status" value="2"/>
</dbReference>
<dbReference type="OrthoDB" id="10261556at2759"/>
<dbReference type="AlphaFoldDB" id="A0A9N9SST0"/>
<reference evidence="19" key="1">
    <citation type="submission" date="2022-01" db="EMBL/GenBank/DDBJ databases">
        <authorList>
            <person name="King R."/>
        </authorList>
    </citation>
    <scope>NUCLEOTIDE SEQUENCE</scope>
</reference>
<dbReference type="GO" id="GO:0000724">
    <property type="term" value="P:double-strand break repair via homologous recombination"/>
    <property type="evidence" value="ECO:0007669"/>
    <property type="project" value="TreeGrafter"/>
</dbReference>
<name>A0A9N9SST0_DIABA</name>
<evidence type="ECO:0000256" key="9">
    <source>
        <dbReference type="ARBA" id="ARBA00022840"/>
    </source>
</evidence>
<keyword evidence="6 15" id="KW-0547">Nucleotide-binding</keyword>
<dbReference type="InterPro" id="IPR011545">
    <property type="entry name" value="DEAD/DEAH_box_helicase_dom"/>
</dbReference>
<keyword evidence="10" id="KW-0238">DNA-binding</keyword>
<feature type="domain" description="Helicase ATP-binding" evidence="17">
    <location>
        <begin position="91"/>
        <end position="266"/>
    </location>
</feature>
<dbReference type="FunFam" id="3.40.50.300:FF:001975">
    <property type="entry name" value="ATP-dependent DNA helicase"/>
    <property type="match status" value="1"/>
</dbReference>
<evidence type="ECO:0000256" key="13">
    <source>
        <dbReference type="ARBA" id="ARBA00034617"/>
    </source>
</evidence>
<evidence type="ECO:0000256" key="6">
    <source>
        <dbReference type="ARBA" id="ARBA00022741"/>
    </source>
</evidence>
<dbReference type="PROSITE" id="PS51192">
    <property type="entry name" value="HELICASE_ATP_BIND_1"/>
    <property type="match status" value="1"/>
</dbReference>
<keyword evidence="5" id="KW-0479">Metal-binding</keyword>
<comment type="catalytic activity">
    <reaction evidence="14">
        <text>ATP + H2O = ADP + phosphate + H(+)</text>
        <dbReference type="Rhea" id="RHEA:13065"/>
        <dbReference type="ChEBI" id="CHEBI:15377"/>
        <dbReference type="ChEBI" id="CHEBI:15378"/>
        <dbReference type="ChEBI" id="CHEBI:30616"/>
        <dbReference type="ChEBI" id="CHEBI:43474"/>
        <dbReference type="ChEBI" id="CHEBI:456216"/>
    </reaction>
    <physiologicalReaction direction="left-to-right" evidence="14">
        <dbReference type="Rhea" id="RHEA:13066"/>
    </physiologicalReaction>
</comment>
<evidence type="ECO:0000256" key="14">
    <source>
        <dbReference type="ARBA" id="ARBA00048778"/>
    </source>
</evidence>
<dbReference type="Gene3D" id="1.10.10.10">
    <property type="entry name" value="Winged helix-like DNA-binding domain superfamily/Winged helix DNA-binding domain"/>
    <property type="match status" value="1"/>
</dbReference>
<dbReference type="Pfam" id="PF16124">
    <property type="entry name" value="RecQ_Zn_bind"/>
    <property type="match status" value="1"/>
</dbReference>
<evidence type="ECO:0000256" key="12">
    <source>
        <dbReference type="ARBA" id="ARBA00023242"/>
    </source>
</evidence>
<keyword evidence="8 15" id="KW-0347">Helicase</keyword>
<dbReference type="GO" id="GO:0005694">
    <property type="term" value="C:chromosome"/>
    <property type="evidence" value="ECO:0007669"/>
    <property type="project" value="TreeGrafter"/>
</dbReference>
<dbReference type="GO" id="GO:0005737">
    <property type="term" value="C:cytoplasm"/>
    <property type="evidence" value="ECO:0007669"/>
    <property type="project" value="TreeGrafter"/>
</dbReference>
<dbReference type="InterPro" id="IPR001650">
    <property type="entry name" value="Helicase_C-like"/>
</dbReference>
<keyword evidence="16" id="KW-0175">Coiled coil</keyword>
<dbReference type="CDD" id="cd18015">
    <property type="entry name" value="DEXHc_RecQ1"/>
    <property type="match status" value="1"/>
</dbReference>
<comment type="cofactor">
    <cofactor evidence="1">
        <name>Mn(2+)</name>
        <dbReference type="ChEBI" id="CHEBI:29035"/>
    </cofactor>
</comment>
<feature type="domain" description="Helicase C-terminal" evidence="18">
    <location>
        <begin position="290"/>
        <end position="439"/>
    </location>
</feature>
<dbReference type="FunFam" id="3.40.50.300:FF:000752">
    <property type="entry name" value="ATP-dependent DNA helicase"/>
    <property type="match status" value="1"/>
</dbReference>
<comment type="catalytic activity">
    <reaction evidence="13 15">
        <text>Couples ATP hydrolysis with the unwinding of duplex DNA by translocating in the 3'-5' direction.</text>
        <dbReference type="EC" id="5.6.2.4"/>
    </reaction>
</comment>
<organism evidence="19 20">
    <name type="scientific">Diabrotica balteata</name>
    <name type="common">Banded cucumber beetle</name>
    <dbReference type="NCBI Taxonomy" id="107213"/>
    <lineage>
        <taxon>Eukaryota</taxon>
        <taxon>Metazoa</taxon>
        <taxon>Ecdysozoa</taxon>
        <taxon>Arthropoda</taxon>
        <taxon>Hexapoda</taxon>
        <taxon>Insecta</taxon>
        <taxon>Pterygota</taxon>
        <taxon>Neoptera</taxon>
        <taxon>Endopterygota</taxon>
        <taxon>Coleoptera</taxon>
        <taxon>Polyphaga</taxon>
        <taxon>Cucujiformia</taxon>
        <taxon>Chrysomeloidea</taxon>
        <taxon>Chrysomelidae</taxon>
        <taxon>Galerucinae</taxon>
        <taxon>Diabroticina</taxon>
        <taxon>Diabroticites</taxon>
        <taxon>Diabrotica</taxon>
    </lineage>
</organism>
<dbReference type="PANTHER" id="PTHR13710">
    <property type="entry name" value="DNA HELICASE RECQ FAMILY MEMBER"/>
    <property type="match status" value="1"/>
</dbReference>
<dbReference type="CDD" id="cd18794">
    <property type="entry name" value="SF2_C_RecQ"/>
    <property type="match status" value="1"/>
</dbReference>
<dbReference type="PANTHER" id="PTHR13710:SF105">
    <property type="entry name" value="ATP-DEPENDENT DNA HELICASE Q1"/>
    <property type="match status" value="1"/>
</dbReference>
<keyword evidence="7 15" id="KW-0378">Hydrolase</keyword>
<evidence type="ECO:0000256" key="10">
    <source>
        <dbReference type="ARBA" id="ARBA00023125"/>
    </source>
</evidence>
<sequence length="607" mass="69851">MDEEEYLTRQAYLEKNIRELRLKQKEISHQIAILTAEKEELQKEHYISKIKKQDNTSKWIEKEFPWTRQVKEILKNTFKFDNFRLKQLAAINATLSKKDVLLLMPTGGGKSLVYQLPALVNNNLTLVVSPLISLIEDQLMALQKLGIYANTLNAGSSKEEKKTIYTDMDSENPKLRLLYVTPEWVAKSKMFMTHLQKCYAKGHLVRIVIDEVHCCSTWGHDFRPDYNQLGFFKDMFPNVPILGLTATATMTVLLDIQQMLSLEDAVIITAPFNRPNLYYEVINKPPEKKDCVNLIAKLLERKYKDQSGIIYVSTIKETEELSAALKEEGFKVKFYHAQMQPEHKKIVHERWMKNKYQVIIATIAFGMGIDKPDVRFVIHYSVPKSMEGLYQESGRAGRDGQKSDCIVMFTLADFLRNFTMASSKTEEKNSTPILLYCLELTRCRRAIISEHFGDIWRQTDCSKMCDHCKSPKEISEYNIKSALKDIKTLIEVANNKEVKLTLNKLLAAWFKSSGNEVKVNSIKTPKFSKEQAKYIIAYLILKEHILIDKGFTMYTTVAYIKSGAEPSTSEIVMPYRTDIGFPKVNREISHSSKRAKLDPSLEDIICV</sequence>
<dbReference type="InterPro" id="IPR004589">
    <property type="entry name" value="DNA_helicase_ATP-dep_RecQ"/>
</dbReference>
<dbReference type="GO" id="GO:0009378">
    <property type="term" value="F:four-way junction helicase activity"/>
    <property type="evidence" value="ECO:0007669"/>
    <property type="project" value="TreeGrafter"/>
</dbReference>
<comment type="subcellular location">
    <subcellularLocation>
        <location evidence="3 15">Nucleus</location>
    </subcellularLocation>
</comment>
<evidence type="ECO:0000256" key="2">
    <source>
        <dbReference type="ARBA" id="ARBA00001946"/>
    </source>
</evidence>
<dbReference type="GO" id="GO:0016787">
    <property type="term" value="F:hydrolase activity"/>
    <property type="evidence" value="ECO:0007669"/>
    <property type="project" value="UniProtKB-KW"/>
</dbReference>
<dbReference type="PROSITE" id="PS51194">
    <property type="entry name" value="HELICASE_CTER"/>
    <property type="match status" value="1"/>
</dbReference>
<dbReference type="InterPro" id="IPR014001">
    <property type="entry name" value="Helicase_ATP-bd"/>
</dbReference>
<dbReference type="Proteomes" id="UP001153709">
    <property type="component" value="Chromosome 10"/>
</dbReference>
<dbReference type="Pfam" id="PF00270">
    <property type="entry name" value="DEAD"/>
    <property type="match status" value="1"/>
</dbReference>
<dbReference type="GO" id="GO:0046872">
    <property type="term" value="F:metal ion binding"/>
    <property type="evidence" value="ECO:0007669"/>
    <property type="project" value="UniProtKB-KW"/>
</dbReference>
<evidence type="ECO:0000256" key="4">
    <source>
        <dbReference type="ARBA" id="ARBA00005446"/>
    </source>
</evidence>
<evidence type="ECO:0000313" key="19">
    <source>
        <dbReference type="EMBL" id="CAG9828668.1"/>
    </source>
</evidence>
<evidence type="ECO:0000259" key="17">
    <source>
        <dbReference type="PROSITE" id="PS51192"/>
    </source>
</evidence>
<dbReference type="SMART" id="SM00487">
    <property type="entry name" value="DEXDc"/>
    <property type="match status" value="1"/>
</dbReference>
<keyword evidence="9 15" id="KW-0067">ATP-binding</keyword>
<comment type="similarity">
    <text evidence="4 15">Belongs to the helicase family. RecQ subfamily.</text>
</comment>
<dbReference type="InterPro" id="IPR036388">
    <property type="entry name" value="WH-like_DNA-bd_sf"/>
</dbReference>
<feature type="coiled-coil region" evidence="16">
    <location>
        <begin position="17"/>
        <end position="44"/>
    </location>
</feature>
<gene>
    <name evidence="19" type="ORF">DIABBA_LOCUS2570</name>
</gene>
<comment type="cofactor">
    <cofactor evidence="2">
        <name>Mg(2+)</name>
        <dbReference type="ChEBI" id="CHEBI:18420"/>
    </cofactor>
</comment>
<evidence type="ECO:0000256" key="8">
    <source>
        <dbReference type="ARBA" id="ARBA00022806"/>
    </source>
</evidence>
<evidence type="ECO:0000256" key="7">
    <source>
        <dbReference type="ARBA" id="ARBA00022801"/>
    </source>
</evidence>
<keyword evidence="11" id="KW-0413">Isomerase</keyword>
<dbReference type="NCBIfam" id="TIGR00614">
    <property type="entry name" value="recQ_fam"/>
    <property type="match status" value="1"/>
</dbReference>
<dbReference type="EMBL" id="OU898285">
    <property type="protein sequence ID" value="CAG9828668.1"/>
    <property type="molecule type" value="Genomic_DNA"/>
</dbReference>
<dbReference type="SUPFAM" id="SSF52540">
    <property type="entry name" value="P-loop containing nucleoside triphosphate hydrolases"/>
    <property type="match status" value="1"/>
</dbReference>
<dbReference type="EC" id="5.6.2.4" evidence="15"/>
<dbReference type="SMART" id="SM00490">
    <property type="entry name" value="HELICc"/>
    <property type="match status" value="1"/>
</dbReference>
<proteinExistence type="inferred from homology"/>
<evidence type="ECO:0000259" key="18">
    <source>
        <dbReference type="PROSITE" id="PS51194"/>
    </source>
</evidence>
<evidence type="ECO:0000256" key="16">
    <source>
        <dbReference type="SAM" id="Coils"/>
    </source>
</evidence>
<dbReference type="InterPro" id="IPR032284">
    <property type="entry name" value="RecQ_Zn-bd"/>
</dbReference>
<dbReference type="GO" id="GO:0043138">
    <property type="term" value="F:3'-5' DNA helicase activity"/>
    <property type="evidence" value="ECO:0007669"/>
    <property type="project" value="UniProtKB-EC"/>
</dbReference>
<evidence type="ECO:0000256" key="3">
    <source>
        <dbReference type="ARBA" id="ARBA00004123"/>
    </source>
</evidence>
<protein>
    <recommendedName>
        <fullName evidence="15">ATP-dependent DNA helicase</fullName>
        <ecNumber evidence="15">5.6.2.4</ecNumber>
    </recommendedName>
</protein>
<dbReference type="InterPro" id="IPR027417">
    <property type="entry name" value="P-loop_NTPase"/>
</dbReference>
<keyword evidence="12 15" id="KW-0539">Nucleus</keyword>
<evidence type="ECO:0000256" key="5">
    <source>
        <dbReference type="ARBA" id="ARBA00022723"/>
    </source>
</evidence>
<evidence type="ECO:0000256" key="15">
    <source>
        <dbReference type="RuleBase" id="RU364117"/>
    </source>
</evidence>
<evidence type="ECO:0000256" key="1">
    <source>
        <dbReference type="ARBA" id="ARBA00001936"/>
    </source>
</evidence>
<dbReference type="GO" id="GO:0003677">
    <property type="term" value="F:DNA binding"/>
    <property type="evidence" value="ECO:0007669"/>
    <property type="project" value="UniProtKB-KW"/>
</dbReference>
<evidence type="ECO:0000256" key="11">
    <source>
        <dbReference type="ARBA" id="ARBA00023235"/>
    </source>
</evidence>
<dbReference type="GO" id="GO:0005524">
    <property type="term" value="F:ATP binding"/>
    <property type="evidence" value="ECO:0007669"/>
    <property type="project" value="UniProtKB-KW"/>
</dbReference>
<keyword evidence="20" id="KW-1185">Reference proteome</keyword>
<accession>A0A9N9SST0</accession>
<dbReference type="Pfam" id="PF00271">
    <property type="entry name" value="Helicase_C"/>
    <property type="match status" value="1"/>
</dbReference>
<evidence type="ECO:0000313" key="20">
    <source>
        <dbReference type="Proteomes" id="UP001153709"/>
    </source>
</evidence>
<dbReference type="GO" id="GO:0005634">
    <property type="term" value="C:nucleus"/>
    <property type="evidence" value="ECO:0007669"/>
    <property type="project" value="UniProtKB-SubCell"/>
</dbReference>